<feature type="transmembrane region" description="Helical" evidence="2">
    <location>
        <begin position="30"/>
        <end position="51"/>
    </location>
</feature>
<name>A0A7S4WCT8_9DINO</name>
<proteinExistence type="predicted"/>
<organism evidence="3">
    <name type="scientific">Alexandrium monilatum</name>
    <dbReference type="NCBI Taxonomy" id="311494"/>
    <lineage>
        <taxon>Eukaryota</taxon>
        <taxon>Sar</taxon>
        <taxon>Alveolata</taxon>
        <taxon>Dinophyceae</taxon>
        <taxon>Gonyaulacales</taxon>
        <taxon>Pyrocystaceae</taxon>
        <taxon>Alexandrium</taxon>
    </lineage>
</organism>
<protein>
    <submittedName>
        <fullName evidence="3">Uncharacterized protein</fullName>
    </submittedName>
</protein>
<dbReference type="AlphaFoldDB" id="A0A7S4WCT8"/>
<sequence>MAPAIQLPGSSPPWDPDSEAVWWTLEGGEAASAVIAGVAGSLPALFVLVLVCQSCRRREVSQGGLLQGRTLVNTAAAMMLVAIACLFPLTCAGAAARMSGGAADSEISNMAAGVLAGPAAQGVRSPGQRAALAASSQWFLLVQVHAGILVASLAWWGADGAGLPSRVLREAAQKLVVLPAELPTPSCLASVAGLDASLRPASPSAPAPPHDLAAARTEPLLGREGVPGA</sequence>
<keyword evidence="2" id="KW-0812">Transmembrane</keyword>
<keyword evidence="2" id="KW-1133">Transmembrane helix</keyword>
<evidence type="ECO:0000256" key="1">
    <source>
        <dbReference type="SAM" id="MobiDB-lite"/>
    </source>
</evidence>
<evidence type="ECO:0000256" key="2">
    <source>
        <dbReference type="SAM" id="Phobius"/>
    </source>
</evidence>
<accession>A0A7S4WCT8</accession>
<gene>
    <name evidence="3" type="ORF">AMON00008_LOCUS60486</name>
</gene>
<keyword evidence="2" id="KW-0472">Membrane</keyword>
<dbReference type="EMBL" id="HBNR01084453">
    <property type="protein sequence ID" value="CAE4662058.1"/>
    <property type="molecule type" value="Transcribed_RNA"/>
</dbReference>
<reference evidence="3" key="1">
    <citation type="submission" date="2021-01" db="EMBL/GenBank/DDBJ databases">
        <authorList>
            <person name="Corre E."/>
            <person name="Pelletier E."/>
            <person name="Niang G."/>
            <person name="Scheremetjew M."/>
            <person name="Finn R."/>
            <person name="Kale V."/>
            <person name="Holt S."/>
            <person name="Cochrane G."/>
            <person name="Meng A."/>
            <person name="Brown T."/>
            <person name="Cohen L."/>
        </authorList>
    </citation>
    <scope>NUCLEOTIDE SEQUENCE</scope>
    <source>
        <strain evidence="3">CCMP3105</strain>
    </source>
</reference>
<feature type="region of interest" description="Disordered" evidence="1">
    <location>
        <begin position="200"/>
        <end position="229"/>
    </location>
</feature>
<feature type="transmembrane region" description="Helical" evidence="2">
    <location>
        <begin position="71"/>
        <end position="96"/>
    </location>
</feature>
<evidence type="ECO:0000313" key="3">
    <source>
        <dbReference type="EMBL" id="CAE4662058.1"/>
    </source>
</evidence>